<protein>
    <submittedName>
        <fullName evidence="1">Uncharacterized protein</fullName>
    </submittedName>
</protein>
<name>A0A8K1FDN5_PYTOL</name>
<reference evidence="1" key="1">
    <citation type="submission" date="2019-03" db="EMBL/GenBank/DDBJ databases">
        <title>Long read genome sequence of the mycoparasitic Pythium oligandrum ATCC 38472 isolated from sugarbeet rhizosphere.</title>
        <authorList>
            <person name="Gaulin E."/>
        </authorList>
    </citation>
    <scope>NUCLEOTIDE SEQUENCE</scope>
    <source>
        <strain evidence="1">ATCC 38472_TT</strain>
    </source>
</reference>
<sequence length="106" mass="11802">MTRSPDNITKIEGYHAAAEAQIKCEVLRRAGLPEPADLLKAADEELYESGKPIADAFETRMREVIEQQGIDEVENAIALMLYSGDRKFDETILALIYLIFGGAERS</sequence>
<accession>A0A8K1FDN5</accession>
<dbReference type="Proteomes" id="UP000794436">
    <property type="component" value="Unassembled WGS sequence"/>
</dbReference>
<evidence type="ECO:0000313" key="1">
    <source>
        <dbReference type="EMBL" id="TMW59610.1"/>
    </source>
</evidence>
<dbReference type="AlphaFoldDB" id="A0A8K1FDN5"/>
<keyword evidence="2" id="KW-1185">Reference proteome</keyword>
<evidence type="ECO:0000313" key="2">
    <source>
        <dbReference type="Proteomes" id="UP000794436"/>
    </source>
</evidence>
<gene>
    <name evidence="1" type="ORF">Poli38472_004679</name>
</gene>
<organism evidence="1 2">
    <name type="scientific">Pythium oligandrum</name>
    <name type="common">Mycoparasitic fungus</name>
    <dbReference type="NCBI Taxonomy" id="41045"/>
    <lineage>
        <taxon>Eukaryota</taxon>
        <taxon>Sar</taxon>
        <taxon>Stramenopiles</taxon>
        <taxon>Oomycota</taxon>
        <taxon>Peronosporomycetes</taxon>
        <taxon>Pythiales</taxon>
        <taxon>Pythiaceae</taxon>
        <taxon>Pythium</taxon>
    </lineage>
</organism>
<proteinExistence type="predicted"/>
<dbReference type="EMBL" id="SPLM01000109">
    <property type="protein sequence ID" value="TMW59610.1"/>
    <property type="molecule type" value="Genomic_DNA"/>
</dbReference>
<comment type="caution">
    <text evidence="1">The sequence shown here is derived from an EMBL/GenBank/DDBJ whole genome shotgun (WGS) entry which is preliminary data.</text>
</comment>